<proteinExistence type="predicted"/>
<comment type="caution">
    <text evidence="1">The sequence shown here is derived from an EMBL/GenBank/DDBJ whole genome shotgun (WGS) entry which is preliminary data.</text>
</comment>
<accession>A0A7W9PZQ0</accession>
<keyword evidence="2" id="KW-1185">Reference proteome</keyword>
<evidence type="ECO:0000313" key="2">
    <source>
        <dbReference type="Proteomes" id="UP000585836"/>
    </source>
</evidence>
<dbReference type="RefSeq" id="WP_184971897.1">
    <property type="nucleotide sequence ID" value="NZ_BAAAWF010000013.1"/>
</dbReference>
<evidence type="ECO:0000313" key="1">
    <source>
        <dbReference type="EMBL" id="MBB5930934.1"/>
    </source>
</evidence>
<dbReference type="InterPro" id="IPR036736">
    <property type="entry name" value="ACP-like_sf"/>
</dbReference>
<dbReference type="SUPFAM" id="SSF47336">
    <property type="entry name" value="ACP-like"/>
    <property type="match status" value="1"/>
</dbReference>
<sequence>MGADVIEQVRSWLLARNPEVSAIGWDEDLIDSRLIDSLDFPQLLLLLEELAGRELELTPENVVAFRTLRGIRDRVLAASPGADAVSHE</sequence>
<dbReference type="Gene3D" id="1.10.1200.10">
    <property type="entry name" value="ACP-like"/>
    <property type="match status" value="1"/>
</dbReference>
<gene>
    <name evidence="1" type="ORF">FHS34_006441</name>
</gene>
<dbReference type="EMBL" id="JACHJK010000014">
    <property type="protein sequence ID" value="MBB5930934.1"/>
    <property type="molecule type" value="Genomic_DNA"/>
</dbReference>
<evidence type="ECO:0008006" key="3">
    <source>
        <dbReference type="Google" id="ProtNLM"/>
    </source>
</evidence>
<protein>
    <recommendedName>
        <fullName evidence="3">Acyl carrier protein</fullName>
    </recommendedName>
</protein>
<dbReference type="Proteomes" id="UP000585836">
    <property type="component" value="Unassembled WGS sequence"/>
</dbReference>
<organism evidence="1 2">
    <name type="scientific">Streptomyces echinatus</name>
    <dbReference type="NCBI Taxonomy" id="67293"/>
    <lineage>
        <taxon>Bacteria</taxon>
        <taxon>Bacillati</taxon>
        <taxon>Actinomycetota</taxon>
        <taxon>Actinomycetes</taxon>
        <taxon>Kitasatosporales</taxon>
        <taxon>Streptomycetaceae</taxon>
        <taxon>Streptomyces</taxon>
    </lineage>
</organism>
<reference evidence="1 2" key="1">
    <citation type="submission" date="2020-08" db="EMBL/GenBank/DDBJ databases">
        <title>Genomic Encyclopedia of Type Strains, Phase III (KMG-III): the genomes of soil and plant-associated and newly described type strains.</title>
        <authorList>
            <person name="Whitman W."/>
        </authorList>
    </citation>
    <scope>NUCLEOTIDE SEQUENCE [LARGE SCALE GENOMIC DNA]</scope>
    <source>
        <strain evidence="1 2">CECT 3313</strain>
    </source>
</reference>
<name>A0A7W9PZQ0_9ACTN</name>
<dbReference type="AlphaFoldDB" id="A0A7W9PZQ0"/>